<gene>
    <name evidence="3" type="primary">SMIM14</name>
    <name evidence="3" type="ORF">BLAG_LOCUS2371</name>
</gene>
<dbReference type="Pfam" id="PF11027">
    <property type="entry name" value="DUF2615"/>
    <property type="match status" value="1"/>
</dbReference>
<organism evidence="3 4">
    <name type="scientific">Branchiostoma lanceolatum</name>
    <name type="common">Common lancelet</name>
    <name type="synonym">Amphioxus lanceolatum</name>
    <dbReference type="NCBI Taxonomy" id="7740"/>
    <lineage>
        <taxon>Eukaryota</taxon>
        <taxon>Metazoa</taxon>
        <taxon>Chordata</taxon>
        <taxon>Cephalochordata</taxon>
        <taxon>Leptocardii</taxon>
        <taxon>Amphioxiformes</taxon>
        <taxon>Branchiostomatidae</taxon>
        <taxon>Branchiostoma</taxon>
    </lineage>
</organism>
<proteinExistence type="predicted"/>
<dbReference type="Proteomes" id="UP000838412">
    <property type="component" value="Chromosome 1"/>
</dbReference>
<keyword evidence="2" id="KW-0812">Transmembrane</keyword>
<dbReference type="PANTHER" id="PTHR31019:SF1">
    <property type="entry name" value="SMALL INTEGRAL MEMBRANE PROTEIN 14"/>
    <property type="match status" value="1"/>
</dbReference>
<keyword evidence="2" id="KW-0472">Membrane</keyword>
<feature type="transmembrane region" description="Helical" evidence="2">
    <location>
        <begin position="68"/>
        <end position="89"/>
    </location>
</feature>
<sequence>MFAVVRESRVAQHTKMAEGGWDPCECVWNHFHAMDRLLELLRNSQQYCTDNECVQDPPGPNGTPEGDAGLTLTMMMIAWVVIALVLYLLRPQSLRGQGDQKPRAANDVTLFSLFLNKKVARSPPPHPYNEQHTKPRAKKDEWMDTNMYKWFGPCGMTLDQPDDDLAST</sequence>
<reference evidence="3" key="1">
    <citation type="submission" date="2022-01" db="EMBL/GenBank/DDBJ databases">
        <authorList>
            <person name="Braso-Vives M."/>
        </authorList>
    </citation>
    <scope>NUCLEOTIDE SEQUENCE</scope>
</reference>
<dbReference type="AlphaFoldDB" id="A0A8J9VBV3"/>
<dbReference type="OrthoDB" id="10054061at2759"/>
<accession>A0A8J9VBV3</accession>
<evidence type="ECO:0000313" key="4">
    <source>
        <dbReference type="Proteomes" id="UP000838412"/>
    </source>
</evidence>
<dbReference type="InterPro" id="IPR020309">
    <property type="entry name" value="Smim-14"/>
</dbReference>
<dbReference type="EMBL" id="OV696686">
    <property type="protein sequence ID" value="CAH1233709.1"/>
    <property type="molecule type" value="Genomic_DNA"/>
</dbReference>
<evidence type="ECO:0000256" key="2">
    <source>
        <dbReference type="SAM" id="Phobius"/>
    </source>
</evidence>
<name>A0A8J9VBV3_BRALA</name>
<keyword evidence="2" id="KW-1133">Transmembrane helix</keyword>
<keyword evidence="4" id="KW-1185">Reference proteome</keyword>
<dbReference type="GO" id="GO:0005783">
    <property type="term" value="C:endoplasmic reticulum"/>
    <property type="evidence" value="ECO:0007669"/>
    <property type="project" value="TreeGrafter"/>
</dbReference>
<dbReference type="PANTHER" id="PTHR31019">
    <property type="entry name" value="SMALL INTEGRAL MEMBRANE PROTEIN 14"/>
    <property type="match status" value="1"/>
</dbReference>
<evidence type="ECO:0000256" key="1">
    <source>
        <dbReference type="ARBA" id="ARBA00017902"/>
    </source>
</evidence>
<evidence type="ECO:0000313" key="3">
    <source>
        <dbReference type="EMBL" id="CAH1233709.1"/>
    </source>
</evidence>
<protein>
    <recommendedName>
        <fullName evidence="1">Small integral membrane protein 14</fullName>
    </recommendedName>
</protein>